<feature type="chain" id="PRO_5020925899" evidence="4">
    <location>
        <begin position="24"/>
        <end position="319"/>
    </location>
</feature>
<evidence type="ECO:0000256" key="3">
    <source>
        <dbReference type="ARBA" id="ARBA00022729"/>
    </source>
</evidence>
<dbReference type="EMBL" id="CP036532">
    <property type="protein sequence ID" value="QBK31979.1"/>
    <property type="molecule type" value="Genomic_DNA"/>
</dbReference>
<dbReference type="KEGG" id="rpod:E0E05_16125"/>
<dbReference type="GeneID" id="90768834"/>
<dbReference type="InterPro" id="IPR028082">
    <property type="entry name" value="Peripla_BP_I"/>
</dbReference>
<dbReference type="Gene3D" id="3.40.50.2300">
    <property type="match status" value="2"/>
</dbReference>
<evidence type="ECO:0000256" key="4">
    <source>
        <dbReference type="SAM" id="SignalP"/>
    </source>
</evidence>
<dbReference type="PANTHER" id="PTHR46847">
    <property type="entry name" value="D-ALLOSE-BINDING PERIPLASMIC PROTEIN-RELATED"/>
    <property type="match status" value="1"/>
</dbReference>
<evidence type="ECO:0000256" key="1">
    <source>
        <dbReference type="ARBA" id="ARBA00004196"/>
    </source>
</evidence>
<gene>
    <name evidence="6" type="ORF">E0E05_16125</name>
</gene>
<dbReference type="RefSeq" id="WP_131617623.1">
    <property type="nucleotide sequence ID" value="NZ_CP036532.1"/>
</dbReference>
<evidence type="ECO:0000313" key="7">
    <source>
        <dbReference type="Proteomes" id="UP000293719"/>
    </source>
</evidence>
<dbReference type="Pfam" id="PF13407">
    <property type="entry name" value="Peripla_BP_4"/>
    <property type="match status" value="1"/>
</dbReference>
<evidence type="ECO:0000256" key="2">
    <source>
        <dbReference type="ARBA" id="ARBA00007639"/>
    </source>
</evidence>
<name>A0A4P6V5D1_9HYPH</name>
<accession>A0A4P6V5D1</accession>
<dbReference type="OrthoDB" id="7546817at2"/>
<dbReference type="GO" id="GO:0030246">
    <property type="term" value="F:carbohydrate binding"/>
    <property type="evidence" value="ECO:0007669"/>
    <property type="project" value="UniProtKB-ARBA"/>
</dbReference>
<dbReference type="GO" id="GO:0030313">
    <property type="term" value="C:cell envelope"/>
    <property type="evidence" value="ECO:0007669"/>
    <property type="project" value="UniProtKB-SubCell"/>
</dbReference>
<organism evidence="6 7">
    <name type="scientific">Roseitalea porphyridii</name>
    <dbReference type="NCBI Taxonomy" id="1852022"/>
    <lineage>
        <taxon>Bacteria</taxon>
        <taxon>Pseudomonadati</taxon>
        <taxon>Pseudomonadota</taxon>
        <taxon>Alphaproteobacteria</taxon>
        <taxon>Hyphomicrobiales</taxon>
        <taxon>Ahrensiaceae</taxon>
        <taxon>Roseitalea</taxon>
    </lineage>
</organism>
<evidence type="ECO:0000313" key="6">
    <source>
        <dbReference type="EMBL" id="QBK31979.1"/>
    </source>
</evidence>
<sequence>MKFTRLLASATIALGFVAGPASADDLTVAGIVFQQDQFFRTIQMGMQAAAEEAGATLLEGNSDSQPDKEISLIDTYIARGVDAIVISPVSGVASIPPLARAKERGIHVVTYNSTIEDDSIPVSYLNSQQRDLGNTTGDMAAAFIRDQLGGEANVATLGFQALLPEISADRVDGFVEKAEEGGTLNIVAQQDAWLAEDAVQVAGDIITANPDLNIIYAANEGGTVGAVQAVRNAGKQGEIFVFGVDGTEQLVGFLLDEDNVLQGVTAQQPFVMGQMAVQSAIAAARGEEVEQTVIVPVLGLSRTDQAGVEEFQDYLRSLN</sequence>
<proteinExistence type="inferred from homology"/>
<keyword evidence="3 4" id="KW-0732">Signal</keyword>
<reference evidence="6 7" key="1">
    <citation type="journal article" date="2017" name="Int. J. Syst. Evol. Microbiol.">
        <title>Roseitalea porphyridii gen. nov., sp. nov., isolated from a red alga, and reclassification of Hoeflea suaedae Chung et al. 2013 as Pseudohoeflea suaedae gen. nov., comb. nov.</title>
        <authorList>
            <person name="Hyeon J.W."/>
            <person name="Jeong S.E."/>
            <person name="Baek K."/>
            <person name="Jeon C.O."/>
        </authorList>
    </citation>
    <scope>NUCLEOTIDE SEQUENCE [LARGE SCALE GENOMIC DNA]</scope>
    <source>
        <strain evidence="6 7">MA7-20</strain>
    </source>
</reference>
<dbReference type="InterPro" id="IPR025997">
    <property type="entry name" value="SBP_2_dom"/>
</dbReference>
<feature type="signal peptide" evidence="4">
    <location>
        <begin position="1"/>
        <end position="23"/>
    </location>
</feature>
<dbReference type="SUPFAM" id="SSF53822">
    <property type="entry name" value="Periplasmic binding protein-like I"/>
    <property type="match status" value="1"/>
</dbReference>
<dbReference type="Proteomes" id="UP000293719">
    <property type="component" value="Chromosome"/>
</dbReference>
<dbReference type="PANTHER" id="PTHR46847:SF1">
    <property type="entry name" value="D-ALLOSE-BINDING PERIPLASMIC PROTEIN-RELATED"/>
    <property type="match status" value="1"/>
</dbReference>
<comment type="subcellular location">
    <subcellularLocation>
        <location evidence="1">Cell envelope</location>
    </subcellularLocation>
</comment>
<evidence type="ECO:0000259" key="5">
    <source>
        <dbReference type="Pfam" id="PF13407"/>
    </source>
</evidence>
<dbReference type="AlphaFoldDB" id="A0A4P6V5D1"/>
<protein>
    <submittedName>
        <fullName evidence="6">Sugar ABC transporter substrate-binding protein</fullName>
    </submittedName>
</protein>
<feature type="domain" description="Periplasmic binding protein" evidence="5">
    <location>
        <begin position="34"/>
        <end position="288"/>
    </location>
</feature>
<keyword evidence="7" id="KW-1185">Reference proteome</keyword>
<comment type="similarity">
    <text evidence="2">Belongs to the bacterial solute-binding protein 2 family.</text>
</comment>